<feature type="compositionally biased region" description="Basic and acidic residues" evidence="1">
    <location>
        <begin position="26"/>
        <end position="46"/>
    </location>
</feature>
<feature type="chain" id="PRO_5046863529" description="Lipoprotein" evidence="2">
    <location>
        <begin position="25"/>
        <end position="70"/>
    </location>
</feature>
<feature type="signal peptide" evidence="2">
    <location>
        <begin position="1"/>
        <end position="24"/>
    </location>
</feature>
<organism evidence="3 4">
    <name type="scientific">Fictibacillus terranigra</name>
    <dbReference type="NCBI Taxonomy" id="3058424"/>
    <lineage>
        <taxon>Bacteria</taxon>
        <taxon>Bacillati</taxon>
        <taxon>Bacillota</taxon>
        <taxon>Bacilli</taxon>
        <taxon>Bacillales</taxon>
        <taxon>Fictibacillaceae</taxon>
        <taxon>Fictibacillus</taxon>
    </lineage>
</organism>
<dbReference type="Proteomes" id="UP001168694">
    <property type="component" value="Unassembled WGS sequence"/>
</dbReference>
<reference evidence="3" key="1">
    <citation type="submission" date="2023-06" db="EMBL/GenBank/DDBJ databases">
        <title>Draft Genome Sequences of Representative Paenibacillus Polymyxa, Bacillus cereus, Fictibacillus sp., and Brevibacillus agri Strains Isolated from Amazonian Dark Earth.</title>
        <authorList>
            <person name="Pellegrinetti T.A."/>
            <person name="Cunha I.C.M."/>
            <person name="Chaves M.G."/>
            <person name="Freitas A.S."/>
            <person name="Silva A.V.R."/>
            <person name="Tsai S.M."/>
            <person name="Mendes L.W."/>
        </authorList>
    </citation>
    <scope>NUCLEOTIDE SEQUENCE</scope>
    <source>
        <strain evidence="3">CENA-BCM004</strain>
    </source>
</reference>
<dbReference type="RefSeq" id="WP_290397792.1">
    <property type="nucleotide sequence ID" value="NZ_JAUHLN010000001.1"/>
</dbReference>
<comment type="caution">
    <text evidence="3">The sequence shown here is derived from an EMBL/GenBank/DDBJ whole genome shotgun (WGS) entry which is preliminary data.</text>
</comment>
<keyword evidence="4" id="KW-1185">Reference proteome</keyword>
<feature type="region of interest" description="Disordered" evidence="1">
    <location>
        <begin position="25"/>
        <end position="70"/>
    </location>
</feature>
<sequence>MNKSFLMKIGASLMAIMLMTACNNSDTEKKESGTGTEQKVDDEKQADQTTTDENTQDQETSTDSQSSDEQ</sequence>
<dbReference type="PROSITE" id="PS51257">
    <property type="entry name" value="PROKAR_LIPOPROTEIN"/>
    <property type="match status" value="1"/>
</dbReference>
<evidence type="ECO:0000313" key="4">
    <source>
        <dbReference type="Proteomes" id="UP001168694"/>
    </source>
</evidence>
<dbReference type="EMBL" id="JAUHLN010000001">
    <property type="protein sequence ID" value="MDN4071627.1"/>
    <property type="molecule type" value="Genomic_DNA"/>
</dbReference>
<evidence type="ECO:0000256" key="1">
    <source>
        <dbReference type="SAM" id="MobiDB-lite"/>
    </source>
</evidence>
<gene>
    <name evidence="3" type="ORF">QYF49_01090</name>
</gene>
<accession>A0ABT8E139</accession>
<name>A0ABT8E139_9BACL</name>
<proteinExistence type="predicted"/>
<evidence type="ECO:0000256" key="2">
    <source>
        <dbReference type="SAM" id="SignalP"/>
    </source>
</evidence>
<protein>
    <recommendedName>
        <fullName evidence="5">Lipoprotein</fullName>
    </recommendedName>
</protein>
<evidence type="ECO:0008006" key="5">
    <source>
        <dbReference type="Google" id="ProtNLM"/>
    </source>
</evidence>
<evidence type="ECO:0000313" key="3">
    <source>
        <dbReference type="EMBL" id="MDN4071627.1"/>
    </source>
</evidence>
<feature type="compositionally biased region" description="Low complexity" evidence="1">
    <location>
        <begin position="47"/>
        <end position="70"/>
    </location>
</feature>
<keyword evidence="2" id="KW-0732">Signal</keyword>